<keyword evidence="3" id="KW-1185">Reference proteome</keyword>
<accession>A0A3M2L359</accession>
<keyword evidence="1" id="KW-0732">Signal</keyword>
<comment type="caution">
    <text evidence="2">The sequence shown here is derived from an EMBL/GenBank/DDBJ whole genome shotgun (WGS) entry which is preliminary data.</text>
</comment>
<feature type="chain" id="PRO_5039282680" evidence="1">
    <location>
        <begin position="22"/>
        <end position="480"/>
    </location>
</feature>
<evidence type="ECO:0000313" key="2">
    <source>
        <dbReference type="EMBL" id="RMI31824.1"/>
    </source>
</evidence>
<reference evidence="2 3" key="1">
    <citation type="submission" date="2018-10" db="EMBL/GenBank/DDBJ databases">
        <title>Isolation from cow dung.</title>
        <authorList>
            <person name="Ling L."/>
        </authorList>
    </citation>
    <scope>NUCLEOTIDE SEQUENCE [LARGE SCALE GENOMIC DNA]</scope>
    <source>
        <strain evidence="2 3">NEAU-LL90</strain>
    </source>
</reference>
<gene>
    <name evidence="2" type="ORF">EBN03_16750</name>
</gene>
<proteinExistence type="predicted"/>
<dbReference type="OrthoDB" id="5168289at2"/>
<dbReference type="RefSeq" id="WP_122188957.1">
    <property type="nucleotide sequence ID" value="NZ_RFFH01000006.1"/>
</dbReference>
<name>A0A3M2L359_9NOCA</name>
<feature type="signal peptide" evidence="1">
    <location>
        <begin position="1"/>
        <end position="21"/>
    </location>
</feature>
<protein>
    <submittedName>
        <fullName evidence="2">Metallopeptidase</fullName>
    </submittedName>
</protein>
<dbReference type="PROSITE" id="PS51257">
    <property type="entry name" value="PROKAR_LIPOPROTEIN"/>
    <property type="match status" value="1"/>
</dbReference>
<organism evidence="2 3">
    <name type="scientific">Nocardia stercoris</name>
    <dbReference type="NCBI Taxonomy" id="2483361"/>
    <lineage>
        <taxon>Bacteria</taxon>
        <taxon>Bacillati</taxon>
        <taxon>Actinomycetota</taxon>
        <taxon>Actinomycetes</taxon>
        <taxon>Mycobacteriales</taxon>
        <taxon>Nocardiaceae</taxon>
        <taxon>Nocardia</taxon>
    </lineage>
</organism>
<evidence type="ECO:0000313" key="3">
    <source>
        <dbReference type="Proteomes" id="UP000279275"/>
    </source>
</evidence>
<evidence type="ECO:0000256" key="1">
    <source>
        <dbReference type="SAM" id="SignalP"/>
    </source>
</evidence>
<dbReference type="SUPFAM" id="SSF55486">
    <property type="entry name" value="Metalloproteases ('zincins'), catalytic domain"/>
    <property type="match status" value="1"/>
</dbReference>
<sequence length="480" mass="50360">MGKRRVIAALGVLAIVAGATSGCVRTIDGHGVSVYDNAFQVAGLPTTGGPSGPRPGAPASTRTAVGGDGGEFDATALNAIDDIEAYWRDEYHTEFDGTFAPPATFYSWNARAPRVDETQFCGATTNHLVNAAYCRNDNSIGWDRGLLMPMMKTSFGPMAEVMVLAHEYGHAIQSMAHLVGPNDPMIVREQQADCFAGAFMRYVAEDKAAHFVLNTSDGLNSVLAATVSIRDNNPGDVEAVHGSAFERVSGVQIGFTDGPAGCKKIDLADVNRRRHGLPQSFDGDQQHGQLAVTRRTLTELSRALTALMPIPAAPVFDYSGAQLPCADGKGTEPVSYCPTSNTIGTDVPALAQRGQVPADQDEFPARIDGDYNAYVVFVSRYTLAVQHAAGQELTGAKAGLRAACLSGVISAKLADPTRTAAAGDIALSADDLDKAVSGLLADGLAASDIQGNTVPSGFSRVDAFRAGVLGTEQTCESRYA</sequence>
<dbReference type="EMBL" id="RFFH01000006">
    <property type="protein sequence ID" value="RMI31824.1"/>
    <property type="molecule type" value="Genomic_DNA"/>
</dbReference>
<dbReference type="AlphaFoldDB" id="A0A3M2L359"/>
<dbReference type="Proteomes" id="UP000279275">
    <property type="component" value="Unassembled WGS sequence"/>
</dbReference>